<evidence type="ECO:0000313" key="1">
    <source>
        <dbReference type="EMBL" id="JAH49087.1"/>
    </source>
</evidence>
<organism evidence="1">
    <name type="scientific">Anguilla anguilla</name>
    <name type="common">European freshwater eel</name>
    <name type="synonym">Muraena anguilla</name>
    <dbReference type="NCBI Taxonomy" id="7936"/>
    <lineage>
        <taxon>Eukaryota</taxon>
        <taxon>Metazoa</taxon>
        <taxon>Chordata</taxon>
        <taxon>Craniata</taxon>
        <taxon>Vertebrata</taxon>
        <taxon>Euteleostomi</taxon>
        <taxon>Actinopterygii</taxon>
        <taxon>Neopterygii</taxon>
        <taxon>Teleostei</taxon>
        <taxon>Anguilliformes</taxon>
        <taxon>Anguillidae</taxon>
        <taxon>Anguilla</taxon>
    </lineage>
</organism>
<dbReference type="EMBL" id="GBXM01059490">
    <property type="protein sequence ID" value="JAH49087.1"/>
    <property type="molecule type" value="Transcribed_RNA"/>
</dbReference>
<name>A0A0E9T6N1_ANGAN</name>
<reference evidence="1" key="2">
    <citation type="journal article" date="2015" name="Fish Shellfish Immunol.">
        <title>Early steps in the European eel (Anguilla anguilla)-Vibrio vulnificus interaction in the gills: Role of the RtxA13 toxin.</title>
        <authorList>
            <person name="Callol A."/>
            <person name="Pajuelo D."/>
            <person name="Ebbesson L."/>
            <person name="Teles M."/>
            <person name="MacKenzie S."/>
            <person name="Amaro C."/>
        </authorList>
    </citation>
    <scope>NUCLEOTIDE SEQUENCE</scope>
</reference>
<reference evidence="1" key="1">
    <citation type="submission" date="2014-11" db="EMBL/GenBank/DDBJ databases">
        <authorList>
            <person name="Amaro Gonzalez C."/>
        </authorList>
    </citation>
    <scope>NUCLEOTIDE SEQUENCE</scope>
</reference>
<dbReference type="AlphaFoldDB" id="A0A0E9T6N1"/>
<protein>
    <submittedName>
        <fullName evidence="1">Uncharacterized protein</fullName>
    </submittedName>
</protein>
<accession>A0A0E9T6N1</accession>
<sequence length="42" mass="5180">MKYYSCLVTNFLSRIRWLFLIFGQATAQMFKPNKKTQRDDRY</sequence>
<proteinExistence type="predicted"/>